<dbReference type="EMBL" id="CYZE01000022">
    <property type="protein sequence ID" value="CUP23969.1"/>
    <property type="molecule type" value="Genomic_DNA"/>
</dbReference>
<organism evidence="2 3">
    <name type="scientific">Hungatella hathewayi</name>
    <dbReference type="NCBI Taxonomy" id="154046"/>
    <lineage>
        <taxon>Bacteria</taxon>
        <taxon>Bacillati</taxon>
        <taxon>Bacillota</taxon>
        <taxon>Clostridia</taxon>
        <taxon>Lachnospirales</taxon>
        <taxon>Lachnospiraceae</taxon>
        <taxon>Hungatella</taxon>
    </lineage>
</organism>
<proteinExistence type="predicted"/>
<evidence type="ECO:0000313" key="3">
    <source>
        <dbReference type="Proteomes" id="UP000095651"/>
    </source>
</evidence>
<gene>
    <name evidence="2" type="ORF">ERS852407_05387</name>
</gene>
<dbReference type="RefSeq" id="WP_055659868.1">
    <property type="nucleotide sequence ID" value="NZ_CABIXC010000022.1"/>
</dbReference>
<name>A0A174LR39_9FIRM</name>
<feature type="chain" id="PRO_5008027183" evidence="1">
    <location>
        <begin position="25"/>
        <end position="174"/>
    </location>
</feature>
<dbReference type="Proteomes" id="UP000095651">
    <property type="component" value="Unassembled WGS sequence"/>
</dbReference>
<dbReference type="AlphaFoldDB" id="A0A174LR39"/>
<protein>
    <submittedName>
        <fullName evidence="2">Uncharacterized protein</fullName>
    </submittedName>
</protein>
<keyword evidence="1" id="KW-0732">Signal</keyword>
<sequence>MKRKFFGFLLALVMVGTVSTSVYAQVDTQQILSGSPFVSTQENKVSRYFEVQPRGSIISTGILQITNRGNGNIGVYMQTLTHREIDETVFGVYLDRWIESEQRWATVASYRYTYNKEDNPDEDLTIKSIAFDIVGQPVDCYYKLRGAHLVMLDGNREMLTSETDGILITNNKEQ</sequence>
<evidence type="ECO:0000313" key="2">
    <source>
        <dbReference type="EMBL" id="CUP23969.1"/>
    </source>
</evidence>
<accession>A0A174LR39</accession>
<feature type="signal peptide" evidence="1">
    <location>
        <begin position="1"/>
        <end position="24"/>
    </location>
</feature>
<reference evidence="2 3" key="1">
    <citation type="submission" date="2015-09" db="EMBL/GenBank/DDBJ databases">
        <authorList>
            <consortium name="Pathogen Informatics"/>
        </authorList>
    </citation>
    <scope>NUCLEOTIDE SEQUENCE [LARGE SCALE GENOMIC DNA]</scope>
    <source>
        <strain evidence="2 3">2789STDY5608850</strain>
    </source>
</reference>
<evidence type="ECO:0000256" key="1">
    <source>
        <dbReference type="SAM" id="SignalP"/>
    </source>
</evidence>